<dbReference type="SUPFAM" id="SSF51445">
    <property type="entry name" value="(Trans)glycosidases"/>
    <property type="match status" value="1"/>
</dbReference>
<accession>A0A507DWV8</accession>
<dbReference type="AlphaFoldDB" id="A0A507DWV8"/>
<name>A0A507DWV8_9FUNG</name>
<comment type="caution">
    <text evidence="5">The sequence shown here is derived from an EMBL/GenBank/DDBJ whole genome shotgun (WGS) entry which is preliminary data.</text>
</comment>
<protein>
    <submittedName>
        <fullName evidence="5">Uncharacterized protein</fullName>
    </submittedName>
</protein>
<organism evidence="5 6">
    <name type="scientific">Powellomyces hirtus</name>
    <dbReference type="NCBI Taxonomy" id="109895"/>
    <lineage>
        <taxon>Eukaryota</taxon>
        <taxon>Fungi</taxon>
        <taxon>Fungi incertae sedis</taxon>
        <taxon>Chytridiomycota</taxon>
        <taxon>Chytridiomycota incertae sedis</taxon>
        <taxon>Chytridiomycetes</taxon>
        <taxon>Spizellomycetales</taxon>
        <taxon>Powellomycetaceae</taxon>
        <taxon>Powellomyces</taxon>
    </lineage>
</organism>
<feature type="chain" id="PRO_5021381953" evidence="4">
    <location>
        <begin position="26"/>
        <end position="472"/>
    </location>
</feature>
<evidence type="ECO:0000313" key="6">
    <source>
        <dbReference type="Proteomes" id="UP000318582"/>
    </source>
</evidence>
<keyword evidence="4" id="KW-0732">Signal</keyword>
<dbReference type="STRING" id="109895.A0A507DWV8"/>
<feature type="transmembrane region" description="Helical" evidence="3">
    <location>
        <begin position="451"/>
        <end position="470"/>
    </location>
</feature>
<dbReference type="InterPro" id="IPR050542">
    <property type="entry name" value="Glycosyl_Hydrlase18_Chitinase"/>
</dbReference>
<dbReference type="InterPro" id="IPR017853">
    <property type="entry name" value="GH"/>
</dbReference>
<dbReference type="PANTHER" id="PTHR45708:SF49">
    <property type="entry name" value="ENDOCHITINASE"/>
    <property type="match status" value="1"/>
</dbReference>
<dbReference type="EMBL" id="QEAQ01000088">
    <property type="protein sequence ID" value="TPX56006.1"/>
    <property type="molecule type" value="Genomic_DNA"/>
</dbReference>
<dbReference type="GO" id="GO:0004568">
    <property type="term" value="F:chitinase activity"/>
    <property type="evidence" value="ECO:0007669"/>
    <property type="project" value="TreeGrafter"/>
</dbReference>
<keyword evidence="2" id="KW-0326">Glycosidase</keyword>
<evidence type="ECO:0000313" key="5">
    <source>
        <dbReference type="EMBL" id="TPX56006.1"/>
    </source>
</evidence>
<sequence length="472" mass="51988">MLSEWLRVSLLRFLLFLQAARSASSYVLIGYWGRNLAQNQWRDESRHEPSLGSICATTLYTHIHISSMKVHFDATGLPGLDLDLHCRWPTDKFPGYPDPPRGFNVLNCPKELAQDIRDCQKMGVKIILSIAPMDMLTTEQQAMKSAENIWNVFLGGSSKYRPFGISAILDGVDFQVRNNDPRGDLYVPLIRRLRELMDADTGRKYTIAGSTLCIYPDFLLGPYQTGAQASRAPLDMVPEMFDILIPFFTSSPARCGWGGNQIGFWDTLKQWVQFTSTFMNNSTQLVVGLPSWFVPEWANAAAGDYIAPNDLWTSIAMETFRTEEIGKVFGGFALQDVSLDVLNWPCNNDPRVVYSTLLTQQLTLPVSETGRGKADPTKLCADAVTIKKHTLIPGLVTNSDKPVTAAAGQVGAVNATGSASSTAAATTTRTRRPASTMVFEDVYNTAQANKITFLGVVFPIILIAVVALLVNG</sequence>
<keyword evidence="3" id="KW-0472">Membrane</keyword>
<keyword evidence="3" id="KW-0812">Transmembrane</keyword>
<keyword evidence="1" id="KW-0378">Hydrolase</keyword>
<feature type="signal peptide" evidence="4">
    <location>
        <begin position="1"/>
        <end position="25"/>
    </location>
</feature>
<dbReference type="PANTHER" id="PTHR45708">
    <property type="entry name" value="ENDOCHITINASE"/>
    <property type="match status" value="1"/>
</dbReference>
<evidence type="ECO:0000256" key="2">
    <source>
        <dbReference type="ARBA" id="ARBA00023295"/>
    </source>
</evidence>
<evidence type="ECO:0000256" key="3">
    <source>
        <dbReference type="SAM" id="Phobius"/>
    </source>
</evidence>
<keyword evidence="3" id="KW-1133">Transmembrane helix</keyword>
<evidence type="ECO:0000256" key="1">
    <source>
        <dbReference type="ARBA" id="ARBA00022801"/>
    </source>
</evidence>
<keyword evidence="6" id="KW-1185">Reference proteome</keyword>
<dbReference type="Gene3D" id="3.20.20.80">
    <property type="entry name" value="Glycosidases"/>
    <property type="match status" value="1"/>
</dbReference>
<reference evidence="5 6" key="1">
    <citation type="journal article" date="2019" name="Sci. Rep.">
        <title>Comparative genomics of chytrid fungi reveal insights into the obligate biotrophic and pathogenic lifestyle of Synchytrium endobioticum.</title>
        <authorList>
            <person name="van de Vossenberg B.T.L.H."/>
            <person name="Warris S."/>
            <person name="Nguyen H.D.T."/>
            <person name="van Gent-Pelzer M.P.E."/>
            <person name="Joly D.L."/>
            <person name="van de Geest H.C."/>
            <person name="Bonants P.J.M."/>
            <person name="Smith D.S."/>
            <person name="Levesque C.A."/>
            <person name="van der Lee T.A.J."/>
        </authorList>
    </citation>
    <scope>NUCLEOTIDE SEQUENCE [LARGE SCALE GENOMIC DNA]</scope>
    <source>
        <strain evidence="5 6">CBS 809.83</strain>
    </source>
</reference>
<gene>
    <name evidence="5" type="ORF">PhCBS80983_g04862</name>
</gene>
<dbReference type="GO" id="GO:0005576">
    <property type="term" value="C:extracellular region"/>
    <property type="evidence" value="ECO:0007669"/>
    <property type="project" value="TreeGrafter"/>
</dbReference>
<evidence type="ECO:0000256" key="4">
    <source>
        <dbReference type="SAM" id="SignalP"/>
    </source>
</evidence>
<dbReference type="Proteomes" id="UP000318582">
    <property type="component" value="Unassembled WGS sequence"/>
</dbReference>
<proteinExistence type="predicted"/>